<comment type="caution">
    <text evidence="4">The sequence shown here is derived from an EMBL/GenBank/DDBJ whole genome shotgun (WGS) entry which is preliminary data.</text>
</comment>
<gene>
    <name evidence="4" type="ORF">CBM2613_B110238</name>
</gene>
<dbReference type="Proteomes" id="UP000256952">
    <property type="component" value="Chromosome CBM2613_b"/>
</dbReference>
<feature type="domain" description="D-serine dehydratase-like" evidence="3">
    <location>
        <begin position="338"/>
        <end position="437"/>
    </location>
</feature>
<dbReference type="EMBL" id="OFTH01000036">
    <property type="protein sequence ID" value="SOZ68152.1"/>
    <property type="molecule type" value="Genomic_DNA"/>
</dbReference>
<dbReference type="Pfam" id="PF14031">
    <property type="entry name" value="D-ser_dehydrat"/>
    <property type="match status" value="1"/>
</dbReference>
<proteinExistence type="inferred from homology"/>
<evidence type="ECO:0000313" key="4">
    <source>
        <dbReference type="EMBL" id="SOZ68152.1"/>
    </source>
</evidence>
<evidence type="ECO:0000259" key="3">
    <source>
        <dbReference type="SMART" id="SM01119"/>
    </source>
</evidence>
<accession>A0A976B0D2</accession>
<dbReference type="SMART" id="SM01119">
    <property type="entry name" value="D-ser_dehydrat"/>
    <property type="match status" value="1"/>
</dbReference>
<dbReference type="InterPro" id="IPR026956">
    <property type="entry name" value="D-ser_dehydrat-like_dom"/>
</dbReference>
<dbReference type="Gene3D" id="2.40.37.20">
    <property type="entry name" value="D-serine dehydratase-like domain"/>
    <property type="match status" value="1"/>
</dbReference>
<name>A0A976B0D2_9BURK</name>
<protein>
    <submittedName>
        <fullName evidence="4">Enzyme, amino acid aldolase or racemase domain</fullName>
    </submittedName>
</protein>
<organism evidence="4 5">
    <name type="scientific">Cupriavidus taiwanensis</name>
    <dbReference type="NCBI Taxonomy" id="164546"/>
    <lineage>
        <taxon>Bacteria</taxon>
        <taxon>Pseudomonadati</taxon>
        <taxon>Pseudomonadota</taxon>
        <taxon>Betaproteobacteria</taxon>
        <taxon>Burkholderiales</taxon>
        <taxon>Burkholderiaceae</taxon>
        <taxon>Cupriavidus</taxon>
    </lineage>
</organism>
<evidence type="ECO:0000313" key="5">
    <source>
        <dbReference type="Proteomes" id="UP000256952"/>
    </source>
</evidence>
<dbReference type="InterPro" id="IPR001608">
    <property type="entry name" value="Ala_racemase_N"/>
</dbReference>
<dbReference type="InterPro" id="IPR042208">
    <property type="entry name" value="D-ser_dehydrat-like_sf"/>
</dbReference>
<evidence type="ECO:0000256" key="1">
    <source>
        <dbReference type="ARBA" id="ARBA00005323"/>
    </source>
</evidence>
<dbReference type="InterPro" id="IPR029066">
    <property type="entry name" value="PLP-binding_barrel"/>
</dbReference>
<dbReference type="Gene3D" id="3.20.20.10">
    <property type="entry name" value="Alanine racemase"/>
    <property type="match status" value="1"/>
</dbReference>
<comment type="similarity">
    <text evidence="1">Belongs to the DSD1 family.</text>
</comment>
<sequence>MLLYNKDEISYFQGYHYVNQIFSGVMTGMREIKYQAGVIDPLNKALGRMEAPLAPDTAGQTGWNLLREELSLPAAVLYEDRLAHNLEWMRRFMNEYGVQLAPHGKTTMAPKLFARQLDAGAWGITLATAHQTAAAHAHGVKRVLMANQLVGRRNMEIIADLLRDPEFEFFALVDSAELVDQLGKFFKERGQTLQVLLELGVEGGRTGVRDDAQQQAVLDALARWPDALSLAGVEIYEGVLKEEADIRQFLQRTVAVTKQLAAQGRFGRSPVVMSGAGSAWYDVVAEEFARTDIGAPIDIVLRPGCYLTHDVGIYRAAQQRILASNPVAQKMREGLLPALQLWAYVQSIPEPDRVIIGMGKRDAAFDAGMPIPARRYRPGEEAPVDVPAHWEVTGMMDQHAYLQILPGDDIRVGDMIAFDISHPCLTFDKWRHIPVLDRDLRVIDIVQTFF</sequence>
<dbReference type="PANTHER" id="PTHR28004:SF8">
    <property type="entry name" value="D-SERINE DEAMINASE"/>
    <property type="match status" value="1"/>
</dbReference>
<dbReference type="SUPFAM" id="SSF51419">
    <property type="entry name" value="PLP-binding barrel"/>
    <property type="match status" value="1"/>
</dbReference>
<evidence type="ECO:0000256" key="2">
    <source>
        <dbReference type="ARBA" id="ARBA00023239"/>
    </source>
</evidence>
<keyword evidence="2" id="KW-0456">Lyase</keyword>
<dbReference type="PANTHER" id="PTHR28004">
    <property type="entry name" value="ZGC:162816-RELATED"/>
    <property type="match status" value="1"/>
</dbReference>
<dbReference type="GO" id="GO:0016829">
    <property type="term" value="F:lyase activity"/>
    <property type="evidence" value="ECO:0007669"/>
    <property type="project" value="UniProtKB-KW"/>
</dbReference>
<dbReference type="AlphaFoldDB" id="A0A976B0D2"/>
<dbReference type="Pfam" id="PF01168">
    <property type="entry name" value="Ala_racemase_N"/>
    <property type="match status" value="1"/>
</dbReference>
<reference evidence="4 5" key="1">
    <citation type="submission" date="2018-01" db="EMBL/GenBank/DDBJ databases">
        <authorList>
            <person name="Clerissi C."/>
        </authorList>
    </citation>
    <scope>NUCLEOTIDE SEQUENCE [LARGE SCALE GENOMIC DNA]</scope>
    <source>
        <strain evidence="4">Cupriavidus taiwanensis STM 8556</strain>
    </source>
</reference>
<dbReference type="InterPro" id="IPR051466">
    <property type="entry name" value="D-amino_acid_metab_enzyme"/>
</dbReference>
<dbReference type="CDD" id="cd06818">
    <property type="entry name" value="PLPDE_III_cryptic_DSD"/>
    <property type="match status" value="1"/>
</dbReference>